<evidence type="ECO:0000256" key="6">
    <source>
        <dbReference type="ARBA" id="ARBA00022898"/>
    </source>
</evidence>
<sequence>MLSAKEFVPAVYNGFVDAIGNTPLIRLKAASERTGCDIYGKAEFLNPGGSVKDRAAKYLIEGLERDGKIQPSGTVVEGTAGNTGIGLTYVANAKGYRSVIVIPRTQTQEKKDTLRQAGATLIEVDAKPYSHPNNYIKLSGRLAECIPNACWANQFDNVDNRRAHYETTAPEIIKQLPNVSAFSCAIGTGGTLAGCAMYFREHHPNVKIGHTDPCGAKLHRWYKDGELKAEGNSITEGIGQGRVTANLEGFTPDYTYEIDDEAALQACFELLQHEGLALGMSSGINVAGAERMAKEMGPGHTLVTILCDSSSRYQGKMFNREFLKSNGLPEPTWIDPELPAEIAQALENAKEMDD</sequence>
<evidence type="ECO:0000313" key="16">
    <source>
        <dbReference type="EMBL" id="KAG7353735.1"/>
    </source>
</evidence>
<comment type="function">
    <text evidence="10">Catalyzes the conversion of O-succinyl-L-serine into cysteine, the last step in the cysteine biosynthesis pathway. Can also use O-acetyl-L-serine.</text>
</comment>
<keyword evidence="5" id="KW-0808">Transferase</keyword>
<comment type="caution">
    <text evidence="16">The sequence shown here is derived from an EMBL/GenBank/DDBJ whole genome shotgun (WGS) entry which is preliminary data.</text>
</comment>
<dbReference type="AlphaFoldDB" id="A0A9K3L166"/>
<evidence type="ECO:0000256" key="3">
    <source>
        <dbReference type="ARBA" id="ARBA00004962"/>
    </source>
</evidence>
<proteinExistence type="predicted"/>
<comment type="pathway">
    <text evidence="3">Amino-acid biosynthesis; L-cysteine biosynthesis; L-cysteine from L-serine: step 2/2.</text>
</comment>
<feature type="domain" description="Tryptophan synthase beta chain-like PALP" evidence="15">
    <location>
        <begin position="17"/>
        <end position="308"/>
    </location>
</feature>
<evidence type="ECO:0000256" key="8">
    <source>
        <dbReference type="ARBA" id="ARBA00023128"/>
    </source>
</evidence>
<keyword evidence="6" id="KW-0663">Pyridoxal phosphate</keyword>
<keyword evidence="4" id="KW-0028">Amino-acid biosynthesis</keyword>
<evidence type="ECO:0000256" key="12">
    <source>
        <dbReference type="ARBA" id="ARBA00078262"/>
    </source>
</evidence>
<comment type="subcellular location">
    <subcellularLocation>
        <location evidence="2">Mitochondrion</location>
    </subcellularLocation>
</comment>
<evidence type="ECO:0000256" key="1">
    <source>
        <dbReference type="ARBA" id="ARBA00001933"/>
    </source>
</evidence>
<evidence type="ECO:0000256" key="9">
    <source>
        <dbReference type="ARBA" id="ARBA00050981"/>
    </source>
</evidence>
<protein>
    <recommendedName>
        <fullName evidence="11">Cysteine synthase 1</fullName>
    </recommendedName>
    <alternativeName>
        <fullName evidence="12">O-acetylserine (thiol)-lyase 1</fullName>
    </alternativeName>
    <alternativeName>
        <fullName evidence="13">O-acetylserine sulfhydrylase 1</fullName>
    </alternativeName>
    <alternativeName>
        <fullName evidence="14">O-succinylserine sulfhydrylase</fullName>
    </alternativeName>
</protein>
<dbReference type="GO" id="GO:0006535">
    <property type="term" value="P:cysteine biosynthetic process from serine"/>
    <property type="evidence" value="ECO:0007669"/>
    <property type="project" value="InterPro"/>
</dbReference>
<reference evidence="16" key="1">
    <citation type="journal article" date="2021" name="Sci. Rep.">
        <title>Diploid genomic architecture of Nitzschia inconspicua, an elite biomass production diatom.</title>
        <authorList>
            <person name="Oliver A."/>
            <person name="Podell S."/>
            <person name="Pinowska A."/>
            <person name="Traller J.C."/>
            <person name="Smith S.R."/>
            <person name="McClure R."/>
            <person name="Beliaev A."/>
            <person name="Bohutskyi P."/>
            <person name="Hill E.A."/>
            <person name="Rabines A."/>
            <person name="Zheng H."/>
            <person name="Allen L.Z."/>
            <person name="Kuo A."/>
            <person name="Grigoriev I.V."/>
            <person name="Allen A.E."/>
            <person name="Hazlebeck D."/>
            <person name="Allen E.E."/>
        </authorList>
    </citation>
    <scope>NUCLEOTIDE SEQUENCE</scope>
    <source>
        <strain evidence="16">Hildebrandi</strain>
    </source>
</reference>
<dbReference type="InterPro" id="IPR050214">
    <property type="entry name" value="Cys_Synth/Cystath_Beta-Synth"/>
</dbReference>
<accession>A0A9K3L166</accession>
<dbReference type="Pfam" id="PF00291">
    <property type="entry name" value="PALP"/>
    <property type="match status" value="1"/>
</dbReference>
<comment type="catalytic activity">
    <reaction evidence="9">
        <text>O-succinyl-L-serine + hydrogen sulfide = L-cysteine + succinate</text>
        <dbReference type="Rhea" id="RHEA:53816"/>
        <dbReference type="ChEBI" id="CHEBI:29919"/>
        <dbReference type="ChEBI" id="CHEBI:30031"/>
        <dbReference type="ChEBI" id="CHEBI:35235"/>
        <dbReference type="ChEBI" id="CHEBI:136856"/>
    </reaction>
</comment>
<keyword evidence="7" id="KW-0809">Transit peptide</keyword>
<evidence type="ECO:0000256" key="5">
    <source>
        <dbReference type="ARBA" id="ARBA00022679"/>
    </source>
</evidence>
<dbReference type="GO" id="GO:0016740">
    <property type="term" value="F:transferase activity"/>
    <property type="evidence" value="ECO:0007669"/>
    <property type="project" value="UniProtKB-KW"/>
</dbReference>
<dbReference type="GO" id="GO:0005739">
    <property type="term" value="C:mitochondrion"/>
    <property type="evidence" value="ECO:0007669"/>
    <property type="project" value="UniProtKB-SubCell"/>
</dbReference>
<comment type="cofactor">
    <cofactor evidence="1">
        <name>pyridoxal 5'-phosphate</name>
        <dbReference type="ChEBI" id="CHEBI:597326"/>
    </cofactor>
</comment>
<dbReference type="PROSITE" id="PS00901">
    <property type="entry name" value="CYS_SYNTHASE"/>
    <property type="match status" value="1"/>
</dbReference>
<dbReference type="CDD" id="cd01561">
    <property type="entry name" value="CBS_like"/>
    <property type="match status" value="1"/>
</dbReference>
<reference evidence="16" key="2">
    <citation type="submission" date="2021-04" db="EMBL/GenBank/DDBJ databases">
        <authorList>
            <person name="Podell S."/>
        </authorList>
    </citation>
    <scope>NUCLEOTIDE SEQUENCE</scope>
    <source>
        <strain evidence="16">Hildebrandi</strain>
    </source>
</reference>
<evidence type="ECO:0000256" key="13">
    <source>
        <dbReference type="ARBA" id="ARBA00079147"/>
    </source>
</evidence>
<evidence type="ECO:0000256" key="7">
    <source>
        <dbReference type="ARBA" id="ARBA00022946"/>
    </source>
</evidence>
<keyword evidence="8" id="KW-0496">Mitochondrion</keyword>
<dbReference type="InterPro" id="IPR001926">
    <property type="entry name" value="TrpB-like_PALP"/>
</dbReference>
<keyword evidence="17" id="KW-1185">Reference proteome</keyword>
<evidence type="ECO:0000256" key="14">
    <source>
        <dbReference type="ARBA" id="ARBA00081847"/>
    </source>
</evidence>
<dbReference type="OrthoDB" id="10259545at2759"/>
<organism evidence="16 17">
    <name type="scientific">Nitzschia inconspicua</name>
    <dbReference type="NCBI Taxonomy" id="303405"/>
    <lineage>
        <taxon>Eukaryota</taxon>
        <taxon>Sar</taxon>
        <taxon>Stramenopiles</taxon>
        <taxon>Ochrophyta</taxon>
        <taxon>Bacillariophyta</taxon>
        <taxon>Bacillariophyceae</taxon>
        <taxon>Bacillariophycidae</taxon>
        <taxon>Bacillariales</taxon>
        <taxon>Bacillariaceae</taxon>
        <taxon>Nitzschia</taxon>
    </lineage>
</organism>
<evidence type="ECO:0000256" key="2">
    <source>
        <dbReference type="ARBA" id="ARBA00004173"/>
    </source>
</evidence>
<dbReference type="EMBL" id="JAGRRH010000016">
    <property type="protein sequence ID" value="KAG7353735.1"/>
    <property type="molecule type" value="Genomic_DNA"/>
</dbReference>
<evidence type="ECO:0000256" key="4">
    <source>
        <dbReference type="ARBA" id="ARBA00022605"/>
    </source>
</evidence>
<evidence type="ECO:0000256" key="11">
    <source>
        <dbReference type="ARBA" id="ARBA00072087"/>
    </source>
</evidence>
<dbReference type="NCBIfam" id="NF007989">
    <property type="entry name" value="PRK10717.1"/>
    <property type="match status" value="1"/>
</dbReference>
<evidence type="ECO:0000313" key="17">
    <source>
        <dbReference type="Proteomes" id="UP000693970"/>
    </source>
</evidence>
<evidence type="ECO:0000259" key="15">
    <source>
        <dbReference type="Pfam" id="PF00291"/>
    </source>
</evidence>
<evidence type="ECO:0000256" key="10">
    <source>
        <dbReference type="ARBA" id="ARBA00058228"/>
    </source>
</evidence>
<gene>
    <name evidence="16" type="ORF">IV203_003090</name>
</gene>
<dbReference type="PANTHER" id="PTHR10314">
    <property type="entry name" value="CYSTATHIONINE BETA-SYNTHASE"/>
    <property type="match status" value="1"/>
</dbReference>
<dbReference type="Proteomes" id="UP000693970">
    <property type="component" value="Unassembled WGS sequence"/>
</dbReference>
<dbReference type="FunFam" id="3.40.50.1100:FF:000011">
    <property type="entry name" value="Cysteine synthase (o-acetylserine)"/>
    <property type="match status" value="1"/>
</dbReference>
<dbReference type="InterPro" id="IPR001216">
    <property type="entry name" value="P-phosphate_BS"/>
</dbReference>
<name>A0A9K3L166_9STRA</name>